<comment type="caution">
    <text evidence="2">The sequence shown here is derived from an EMBL/GenBank/DDBJ whole genome shotgun (WGS) entry which is preliminary data.</text>
</comment>
<accession>A0A077PUB1</accession>
<protein>
    <submittedName>
        <fullName evidence="2">Uncharacterized protein</fullName>
    </submittedName>
</protein>
<dbReference type="HOGENOM" id="CLU_090956_0_0_6"/>
<dbReference type="Proteomes" id="UP000028493">
    <property type="component" value="Unassembled WGS sequence"/>
</dbReference>
<dbReference type="EMBL" id="CBSZ010000187">
    <property type="protein sequence ID" value="CDH24366.1"/>
    <property type="molecule type" value="Genomic_DNA"/>
</dbReference>
<feature type="region of interest" description="Disordered" evidence="1">
    <location>
        <begin position="145"/>
        <end position="174"/>
    </location>
</feature>
<proteinExistence type="predicted"/>
<feature type="compositionally biased region" description="Basic residues" evidence="1">
    <location>
        <begin position="145"/>
        <end position="158"/>
    </location>
</feature>
<dbReference type="RefSeq" id="WP_038196695.1">
    <property type="nucleotide sequence ID" value="NZ_CAWLXS010000260.1"/>
</dbReference>
<evidence type="ECO:0000256" key="1">
    <source>
        <dbReference type="SAM" id="MobiDB-lite"/>
    </source>
</evidence>
<sequence>MATINDLANQLAKIRKQIPFAIAQALTSVARDIEKAQKVALERRLENPTAFTVKSVRSQGARKDNLTAKVFVMPTAASYLEPFEVGGVHKLNGAALLNPKNVKLNKHGNLPRNKLSQLKGKQDVFIGELTTRYGNDVNGVWQRKKAKKVKKGKKRLKRSPNGTRRERPKQRPPKLLIRFGDALPVDPVLGYQERAQQMAQSLMPAAISQALDEAIRTAK</sequence>
<organism evidence="2">
    <name type="scientific">Xenorhabdus bovienii str. kraussei Becker Underwood</name>
    <dbReference type="NCBI Taxonomy" id="1398204"/>
    <lineage>
        <taxon>Bacteria</taxon>
        <taxon>Pseudomonadati</taxon>
        <taxon>Pseudomonadota</taxon>
        <taxon>Gammaproteobacteria</taxon>
        <taxon>Enterobacterales</taxon>
        <taxon>Morganellaceae</taxon>
        <taxon>Xenorhabdus</taxon>
    </lineage>
</organism>
<evidence type="ECO:0000313" key="2">
    <source>
        <dbReference type="EMBL" id="CDH24366.1"/>
    </source>
</evidence>
<name>A0A077PUB1_XENBV</name>
<reference evidence="2" key="1">
    <citation type="submission" date="2013-07" db="EMBL/GenBank/DDBJ databases">
        <title>Sub-species coevolution in mutualistic symbiosis.</title>
        <authorList>
            <person name="Murfin K."/>
            <person name="Klassen J."/>
            <person name="Lee M."/>
            <person name="Forst S."/>
            <person name="Stock P."/>
            <person name="Goodrich-Blair H."/>
        </authorList>
    </citation>
    <scope>NUCLEOTIDE SEQUENCE [LARGE SCALE GENOMIC DNA]</scope>
    <source>
        <strain evidence="2">Kraussei Becker Underwood</strain>
    </source>
</reference>
<gene>
    <name evidence="2" type="ORF">XBKB1_2670017</name>
</gene>
<dbReference type="AlphaFoldDB" id="A0A077PUB1"/>